<dbReference type="InterPro" id="IPR038673">
    <property type="entry name" value="OprB_sf"/>
</dbReference>
<dbReference type="GO" id="GO:0016020">
    <property type="term" value="C:membrane"/>
    <property type="evidence" value="ECO:0007669"/>
    <property type="project" value="InterPro"/>
</dbReference>
<sequence length="643" mass="70649">MNKILWNTLKQSPGILGAALVLTNAALATETSSMRLGSPSDLGNEAIHSVEWQQTEHSELSTQELSVSDIQSLDYHANASENLEVATATESDQGEAPAQTATSEALSTPETAELELAQVETADPAASSQVGISEIEQMELYSQETDVMDQVTSVSQLSDVQPTDWAFQALQSLVERYGCIAGYPDGTYKGNRAMTRYEFAAGLNACLERVNELIAASTANLVTREDLAVLQRLQEEFAAELAALRGRVLALEARTAELEANQFSTTTKLRGEVIFFIGDTFGDRSEYTVAGGPNVDEEEDPTQSYFGYRARLNFDTSFTGEDLLRTRLEARDIPNLSRENLTNTLMSRLGTDGGDGDFILDDLYYRFPIMNGKGQVYFGAKSLDLDDVQDPLSPFQSTGAGAASRFGRYNPTTFRGNEGTGAALKYQLNERMRLNLGYLANDGDSPDPSEGRGLFNGGHSAFLQFVYEPLDNLAIAIDYNRRYFREDDVNVSGGTGSFLANRPFGDTATTTDNLGFQTNWRIADKFELGGWLGVAWADDKASSGDGDDLDATILNFAITLAFPDLFREGSLGGIIVGMQPKVVYHTLERLEEDKTGIHIEAFYRYQVNDYVALIPGVYIVTDPEHTDENDTMVVTTFRTQFRF</sequence>
<comment type="similarity">
    <text evidence="1 2">Belongs to the OprB family.</text>
</comment>
<dbReference type="Gene3D" id="2.40.160.180">
    <property type="entry name" value="Carbohydrate-selective porin OprB"/>
    <property type="match status" value="1"/>
</dbReference>
<dbReference type="SUPFAM" id="SSF56935">
    <property type="entry name" value="Porins"/>
    <property type="match status" value="1"/>
</dbReference>
<dbReference type="Pfam" id="PF00395">
    <property type="entry name" value="SLH"/>
    <property type="match status" value="1"/>
</dbReference>
<dbReference type="PROSITE" id="PS51272">
    <property type="entry name" value="SLH"/>
    <property type="match status" value="1"/>
</dbReference>
<dbReference type="GO" id="GO:0015288">
    <property type="term" value="F:porin activity"/>
    <property type="evidence" value="ECO:0007669"/>
    <property type="project" value="InterPro"/>
</dbReference>
<gene>
    <name evidence="5" type="ORF">WN50_26715</name>
</gene>
<dbReference type="InterPro" id="IPR007049">
    <property type="entry name" value="Carb-sel_porin_OprB"/>
</dbReference>
<feature type="signal peptide" evidence="2">
    <location>
        <begin position="1"/>
        <end position="28"/>
    </location>
</feature>
<dbReference type="GO" id="GO:0008643">
    <property type="term" value="P:carbohydrate transport"/>
    <property type="evidence" value="ECO:0007669"/>
    <property type="project" value="InterPro"/>
</dbReference>
<keyword evidence="2" id="KW-0732">Signal</keyword>
<evidence type="ECO:0000259" key="4">
    <source>
        <dbReference type="PROSITE" id="PS51272"/>
    </source>
</evidence>
<feature type="chain" id="PRO_5007228084" evidence="2">
    <location>
        <begin position="29"/>
        <end position="643"/>
    </location>
</feature>
<dbReference type="RefSeq" id="WP_046281654.1">
    <property type="nucleotide sequence ID" value="NZ_LATL02000337.1"/>
</dbReference>
<evidence type="ECO:0000256" key="1">
    <source>
        <dbReference type="ARBA" id="ARBA00008769"/>
    </source>
</evidence>
<proteinExistence type="inferred from homology"/>
<accession>A0A0F5Y8C7</accession>
<dbReference type="InterPro" id="IPR051465">
    <property type="entry name" value="Cell_Envelope_Struct_Comp"/>
</dbReference>
<dbReference type="PANTHER" id="PTHR43308">
    <property type="entry name" value="OUTER MEMBRANE PROTEIN ALPHA-RELATED"/>
    <property type="match status" value="1"/>
</dbReference>
<comment type="caution">
    <text evidence="5">The sequence shown here is derived from an EMBL/GenBank/DDBJ whole genome shotgun (WGS) entry which is preliminary data.</text>
</comment>
<dbReference type="PATRIC" id="fig|1637645.4.peg.6591"/>
<evidence type="ECO:0000313" key="6">
    <source>
        <dbReference type="Proteomes" id="UP000033607"/>
    </source>
</evidence>
<dbReference type="Pfam" id="PF04966">
    <property type="entry name" value="OprB"/>
    <property type="match status" value="1"/>
</dbReference>
<evidence type="ECO:0000256" key="2">
    <source>
        <dbReference type="RuleBase" id="RU363072"/>
    </source>
</evidence>
<feature type="domain" description="SLH" evidence="4">
    <location>
        <begin position="153"/>
        <end position="217"/>
    </location>
</feature>
<evidence type="ECO:0000256" key="3">
    <source>
        <dbReference type="SAM" id="MobiDB-lite"/>
    </source>
</evidence>
<organism evidence="5 6">
    <name type="scientific">Limnoraphis robusta CS-951</name>
    <dbReference type="NCBI Taxonomy" id="1637645"/>
    <lineage>
        <taxon>Bacteria</taxon>
        <taxon>Bacillati</taxon>
        <taxon>Cyanobacteriota</taxon>
        <taxon>Cyanophyceae</taxon>
        <taxon>Oscillatoriophycideae</taxon>
        <taxon>Oscillatoriales</taxon>
        <taxon>Sirenicapillariaceae</taxon>
        <taxon>Limnoraphis</taxon>
    </lineage>
</organism>
<dbReference type="OrthoDB" id="580845at2"/>
<dbReference type="InterPro" id="IPR001119">
    <property type="entry name" value="SLH_dom"/>
</dbReference>
<dbReference type="Proteomes" id="UP000033607">
    <property type="component" value="Unassembled WGS sequence"/>
</dbReference>
<dbReference type="AlphaFoldDB" id="A0A0F5Y8C7"/>
<dbReference type="PANTHER" id="PTHR43308:SF1">
    <property type="entry name" value="OUTER MEMBRANE PROTEIN ALPHA"/>
    <property type="match status" value="1"/>
</dbReference>
<dbReference type="EMBL" id="LATL02000337">
    <property type="protein sequence ID" value="KKD35181.1"/>
    <property type="molecule type" value="Genomic_DNA"/>
</dbReference>
<dbReference type="InterPro" id="IPR047684">
    <property type="entry name" value="Por_som-like"/>
</dbReference>
<name>A0A0F5Y8C7_9CYAN</name>
<feature type="region of interest" description="Disordered" evidence="3">
    <location>
        <begin position="86"/>
        <end position="107"/>
    </location>
</feature>
<protein>
    <submittedName>
        <fullName evidence="5">Membrane protein</fullName>
    </submittedName>
</protein>
<evidence type="ECO:0000313" key="5">
    <source>
        <dbReference type="EMBL" id="KKD35181.1"/>
    </source>
</evidence>
<reference evidence="5 6" key="1">
    <citation type="submission" date="2015-06" db="EMBL/GenBank/DDBJ databases">
        <title>Draft genome assembly of filamentous brackish cyanobacterium Limnoraphis robusta strain CS-951.</title>
        <authorList>
            <person name="Willis A."/>
            <person name="Parks M."/>
            <person name="Burford M.A."/>
        </authorList>
    </citation>
    <scope>NUCLEOTIDE SEQUENCE [LARGE SCALE GENOMIC DNA]</scope>
    <source>
        <strain evidence="5 6">CS-951</strain>
    </source>
</reference>
<dbReference type="NCBIfam" id="NF033921">
    <property type="entry name" value="por_somb"/>
    <property type="match status" value="1"/>
</dbReference>